<comment type="caution">
    <text evidence="3">The sequence shown here is derived from an EMBL/GenBank/DDBJ whole genome shotgun (WGS) entry which is preliminary data.</text>
</comment>
<feature type="repeat" description="PPR" evidence="2">
    <location>
        <begin position="371"/>
        <end position="401"/>
    </location>
</feature>
<sequence length="685" mass="75526">MTIDVQWCATHLRSCDGRRRIQQGRQLHQLLLKSGLAASIFASNCLLQMYTRCSPGLHDARRLFDEMSHRNCFSWNSLIDASIDSGDSAASLQLFHAMSEKNEYSWNAIITGLIKLSDLSNARKLFDEMPTKHRIALNAVLHGHFRSGRVHDAFNVYKRLNSSMAGKSSPSLDTFVLATVISACADLKSLSLGRQIHSQIIVNQVDLDAVLGSALVDMYGKSEDLNSARSVLNTKMESNEFSISALITAFSKCGRLNEARRLFDSRHEPGITLWNSMINGYASCGRVEEALIFFRIMMKNRVNPDSSTFATVLCVCAHLALLRNVVQIHAGILKHGASTDIFVGSTLVDSYSKAGYWNGAFAVFREFKFADTVLLNSMMNAHSAHGRIEEARRLFDQIEDKSLISWNSMVVGYNQNGFAAEALELFSEMHELGIELDNVALASSISASASLNSLVIGEQIFSLATTYGLASDQIIATSLIDFYCKCGCVFEGAKIFEAMGQKFDQAAWNSMLMGYASNGMGEEVLRLFDGMRNATGVTPGAVTFIAILSACCHCGLVEEGLGWFDRMKKEYGIRPLVEHYSCVVNLLVRAGRVEDAVLFIDCMPGDGEAGMWTAVLGGCRASRNRLIGEKAAERIMELCPGQPGAYLQISSICAANGDWTGSEKVRSLIRERKMKKYPGFSWINR</sequence>
<organism evidence="3 4">
    <name type="scientific">Platanthera guangdongensis</name>
    <dbReference type="NCBI Taxonomy" id="2320717"/>
    <lineage>
        <taxon>Eukaryota</taxon>
        <taxon>Viridiplantae</taxon>
        <taxon>Streptophyta</taxon>
        <taxon>Embryophyta</taxon>
        <taxon>Tracheophyta</taxon>
        <taxon>Spermatophyta</taxon>
        <taxon>Magnoliopsida</taxon>
        <taxon>Liliopsida</taxon>
        <taxon>Asparagales</taxon>
        <taxon>Orchidaceae</taxon>
        <taxon>Orchidoideae</taxon>
        <taxon>Orchideae</taxon>
        <taxon>Orchidinae</taxon>
        <taxon>Platanthera</taxon>
    </lineage>
</organism>
<dbReference type="EMBL" id="JBBWWR010000004">
    <property type="protein sequence ID" value="KAK8968117.1"/>
    <property type="molecule type" value="Genomic_DNA"/>
</dbReference>
<dbReference type="InterPro" id="IPR046960">
    <property type="entry name" value="PPR_At4g14850-like_plant"/>
</dbReference>
<feature type="repeat" description="PPR" evidence="2">
    <location>
        <begin position="540"/>
        <end position="575"/>
    </location>
</feature>
<feature type="repeat" description="PPR" evidence="2">
    <location>
        <begin position="504"/>
        <end position="534"/>
    </location>
</feature>
<feature type="repeat" description="PPR" evidence="2">
    <location>
        <begin position="402"/>
        <end position="436"/>
    </location>
</feature>
<keyword evidence="4" id="KW-1185">Reference proteome</keyword>
<gene>
    <name evidence="3" type="primary">PCMP-E5</name>
    <name evidence="3" type="ORF">KSP40_PGU017418</name>
</gene>
<dbReference type="Pfam" id="PF13041">
    <property type="entry name" value="PPR_2"/>
    <property type="match status" value="2"/>
</dbReference>
<evidence type="ECO:0000313" key="3">
    <source>
        <dbReference type="EMBL" id="KAK8968117.1"/>
    </source>
</evidence>
<dbReference type="NCBIfam" id="TIGR00756">
    <property type="entry name" value="PPR"/>
    <property type="match status" value="6"/>
</dbReference>
<dbReference type="Gene3D" id="1.25.40.10">
    <property type="entry name" value="Tetratricopeptide repeat domain"/>
    <property type="match status" value="5"/>
</dbReference>
<dbReference type="PROSITE" id="PS51375">
    <property type="entry name" value="PPR"/>
    <property type="match status" value="6"/>
</dbReference>
<reference evidence="3 4" key="1">
    <citation type="journal article" date="2022" name="Nat. Plants">
        <title>Genomes of leafy and leafless Platanthera orchids illuminate the evolution of mycoheterotrophy.</title>
        <authorList>
            <person name="Li M.H."/>
            <person name="Liu K.W."/>
            <person name="Li Z."/>
            <person name="Lu H.C."/>
            <person name="Ye Q.L."/>
            <person name="Zhang D."/>
            <person name="Wang J.Y."/>
            <person name="Li Y.F."/>
            <person name="Zhong Z.M."/>
            <person name="Liu X."/>
            <person name="Yu X."/>
            <person name="Liu D.K."/>
            <person name="Tu X.D."/>
            <person name="Liu B."/>
            <person name="Hao Y."/>
            <person name="Liao X.Y."/>
            <person name="Jiang Y.T."/>
            <person name="Sun W.H."/>
            <person name="Chen J."/>
            <person name="Chen Y.Q."/>
            <person name="Ai Y."/>
            <person name="Zhai J.W."/>
            <person name="Wu S.S."/>
            <person name="Zhou Z."/>
            <person name="Hsiao Y.Y."/>
            <person name="Wu W.L."/>
            <person name="Chen Y.Y."/>
            <person name="Lin Y.F."/>
            <person name="Hsu J.L."/>
            <person name="Li C.Y."/>
            <person name="Wang Z.W."/>
            <person name="Zhao X."/>
            <person name="Zhong W.Y."/>
            <person name="Ma X.K."/>
            <person name="Ma L."/>
            <person name="Huang J."/>
            <person name="Chen G.Z."/>
            <person name="Huang M.Z."/>
            <person name="Huang L."/>
            <person name="Peng D.H."/>
            <person name="Luo Y.B."/>
            <person name="Zou S.Q."/>
            <person name="Chen S.P."/>
            <person name="Lan S."/>
            <person name="Tsai W.C."/>
            <person name="Van de Peer Y."/>
            <person name="Liu Z.J."/>
        </authorList>
    </citation>
    <scope>NUCLEOTIDE SEQUENCE [LARGE SCALE GENOMIC DNA]</scope>
    <source>
        <strain evidence="3">Lor288</strain>
    </source>
</reference>
<accession>A0ABR2MV78</accession>
<dbReference type="Pfam" id="PF01535">
    <property type="entry name" value="PPR"/>
    <property type="match status" value="9"/>
</dbReference>
<dbReference type="InterPro" id="IPR046848">
    <property type="entry name" value="E_motif"/>
</dbReference>
<dbReference type="PANTHER" id="PTHR47926">
    <property type="entry name" value="PENTATRICOPEPTIDE REPEAT-CONTAINING PROTEIN"/>
    <property type="match status" value="1"/>
</dbReference>
<feature type="repeat" description="PPR" evidence="2">
    <location>
        <begin position="270"/>
        <end position="304"/>
    </location>
</feature>
<proteinExistence type="predicted"/>
<feature type="repeat" description="PPR" evidence="2">
    <location>
        <begin position="102"/>
        <end position="136"/>
    </location>
</feature>
<dbReference type="InterPro" id="IPR011990">
    <property type="entry name" value="TPR-like_helical_dom_sf"/>
</dbReference>
<dbReference type="InterPro" id="IPR002885">
    <property type="entry name" value="PPR_rpt"/>
</dbReference>
<evidence type="ECO:0000256" key="2">
    <source>
        <dbReference type="PROSITE-ProRule" id="PRU00708"/>
    </source>
</evidence>
<dbReference type="Pfam" id="PF20431">
    <property type="entry name" value="E_motif"/>
    <property type="match status" value="1"/>
</dbReference>
<keyword evidence="1" id="KW-0677">Repeat</keyword>
<dbReference type="PANTHER" id="PTHR47926:SF392">
    <property type="entry name" value="PENTATRICOPEPTIDE REPEAT-CONTAINING PROTEIN"/>
    <property type="match status" value="1"/>
</dbReference>
<name>A0ABR2MV78_9ASPA</name>
<dbReference type="Proteomes" id="UP001412067">
    <property type="component" value="Unassembled WGS sequence"/>
</dbReference>
<protein>
    <submittedName>
        <fullName evidence="3">Pentatricopeptide repeat-containing protein</fullName>
    </submittedName>
</protein>
<evidence type="ECO:0000313" key="4">
    <source>
        <dbReference type="Proteomes" id="UP001412067"/>
    </source>
</evidence>
<evidence type="ECO:0000256" key="1">
    <source>
        <dbReference type="ARBA" id="ARBA00022737"/>
    </source>
</evidence>